<reference evidence="1 2" key="1">
    <citation type="journal article" date="2021" name="Hortic Res">
        <title>The domestication of Cucurbita argyrosperma as revealed by the genome of its wild relative.</title>
        <authorList>
            <person name="Barrera-Redondo J."/>
            <person name="Sanchez-de la Vega G."/>
            <person name="Aguirre-Liguori J.A."/>
            <person name="Castellanos-Morales G."/>
            <person name="Gutierrez-Guerrero Y.T."/>
            <person name="Aguirre-Dugua X."/>
            <person name="Aguirre-Planter E."/>
            <person name="Tenaillon M.I."/>
            <person name="Lira-Saade R."/>
            <person name="Eguiarte L.E."/>
        </authorList>
    </citation>
    <scope>NUCLEOTIDE SEQUENCE [LARGE SCALE GENOMIC DNA]</scope>
    <source>
        <strain evidence="1">JBR-2021</strain>
    </source>
</reference>
<dbReference type="EMBL" id="JAGKQH010000005">
    <property type="protein sequence ID" value="KAG6598262.1"/>
    <property type="molecule type" value="Genomic_DNA"/>
</dbReference>
<dbReference type="AlphaFoldDB" id="A0AAV6NJZ3"/>
<comment type="caution">
    <text evidence="1">The sequence shown here is derived from an EMBL/GenBank/DDBJ whole genome shotgun (WGS) entry which is preliminary data.</text>
</comment>
<accession>A0AAV6NJZ3</accession>
<evidence type="ECO:0000313" key="1">
    <source>
        <dbReference type="EMBL" id="KAG6598262.1"/>
    </source>
</evidence>
<sequence length="85" mass="9897">MAVNRGSHEGEEGKQRPSNLSLVIWAEEFGRLCVDCYLILFLFETGEFLESDSERDYRSFILSVSGVWVFEYKSGVKKHRLDFLE</sequence>
<gene>
    <name evidence="1" type="ORF">SDJN03_08040</name>
</gene>
<name>A0AAV6NJZ3_9ROSI</name>
<keyword evidence="2" id="KW-1185">Reference proteome</keyword>
<evidence type="ECO:0000313" key="2">
    <source>
        <dbReference type="Proteomes" id="UP000685013"/>
    </source>
</evidence>
<proteinExistence type="predicted"/>
<feature type="non-terminal residue" evidence="1">
    <location>
        <position position="1"/>
    </location>
</feature>
<dbReference type="Proteomes" id="UP000685013">
    <property type="component" value="Chromosome 5"/>
</dbReference>
<organism evidence="1 2">
    <name type="scientific">Cucurbita argyrosperma subsp. sororia</name>
    <dbReference type="NCBI Taxonomy" id="37648"/>
    <lineage>
        <taxon>Eukaryota</taxon>
        <taxon>Viridiplantae</taxon>
        <taxon>Streptophyta</taxon>
        <taxon>Embryophyta</taxon>
        <taxon>Tracheophyta</taxon>
        <taxon>Spermatophyta</taxon>
        <taxon>Magnoliopsida</taxon>
        <taxon>eudicotyledons</taxon>
        <taxon>Gunneridae</taxon>
        <taxon>Pentapetalae</taxon>
        <taxon>rosids</taxon>
        <taxon>fabids</taxon>
        <taxon>Cucurbitales</taxon>
        <taxon>Cucurbitaceae</taxon>
        <taxon>Cucurbiteae</taxon>
        <taxon>Cucurbita</taxon>
    </lineage>
</organism>
<protein>
    <submittedName>
        <fullName evidence="1">Uncharacterized protein</fullName>
    </submittedName>
</protein>